<dbReference type="InterPro" id="IPR048395">
    <property type="entry name" value="Glyco_hydro_31_C"/>
</dbReference>
<dbReference type="SUPFAM" id="SSF51445">
    <property type="entry name" value="(Trans)glycosidases"/>
    <property type="match status" value="1"/>
</dbReference>
<dbReference type="SUPFAM" id="SSF51011">
    <property type="entry name" value="Glycosyl hydrolase domain"/>
    <property type="match status" value="1"/>
</dbReference>
<feature type="domain" description="Glycoside hydrolase family 31 TIM barrel" evidence="3">
    <location>
        <begin position="1"/>
        <end position="136"/>
    </location>
</feature>
<dbReference type="Gene3D" id="2.60.40.4040">
    <property type="match status" value="1"/>
</dbReference>
<dbReference type="PANTHER" id="PTHR22762">
    <property type="entry name" value="ALPHA-GLUCOSIDASE"/>
    <property type="match status" value="1"/>
</dbReference>
<comment type="similarity">
    <text evidence="1 2">Belongs to the glycosyl hydrolase 31 family.</text>
</comment>
<dbReference type="GO" id="GO:0005975">
    <property type="term" value="P:carbohydrate metabolic process"/>
    <property type="evidence" value="ECO:0007669"/>
    <property type="project" value="InterPro"/>
</dbReference>
<dbReference type="Pfam" id="PF01055">
    <property type="entry name" value="Glyco_hydro_31_2nd"/>
    <property type="match status" value="1"/>
</dbReference>
<organism evidence="5 6">
    <name type="scientific">Dibothriocephalus latus</name>
    <name type="common">Fish tapeworm</name>
    <name type="synonym">Diphyllobothrium latum</name>
    <dbReference type="NCBI Taxonomy" id="60516"/>
    <lineage>
        <taxon>Eukaryota</taxon>
        <taxon>Metazoa</taxon>
        <taxon>Spiralia</taxon>
        <taxon>Lophotrochozoa</taxon>
        <taxon>Platyhelminthes</taxon>
        <taxon>Cestoda</taxon>
        <taxon>Eucestoda</taxon>
        <taxon>Diphyllobothriidea</taxon>
        <taxon>Diphyllobothriidae</taxon>
        <taxon>Dibothriocephalus</taxon>
    </lineage>
</organism>
<evidence type="ECO:0000313" key="5">
    <source>
        <dbReference type="EMBL" id="VDN09458.1"/>
    </source>
</evidence>
<dbReference type="OrthoDB" id="5839090at2759"/>
<evidence type="ECO:0008006" key="7">
    <source>
        <dbReference type="Google" id="ProtNLM"/>
    </source>
</evidence>
<gene>
    <name evidence="5" type="ORF">DILT_LOCUS5289</name>
</gene>
<proteinExistence type="inferred from homology"/>
<name>A0A3P7LHU5_DIBLA</name>
<sequence>MHAKATWTALRRLMPGQRPFVLSRSTFTGAGRYTYHWTGDNFATWEDLAASIPQILNFNIFGIPLVGADVCGFIGNTTEELCIRWSQLGDFYPFSRNHNILNGREQDPTSWGGVTVGTIRRTIELRYSLIPYLYSLFYRANLDGRNVARALSLEYPKDLTCHSIKKQLLWASCLLITPVLKLGARSVYGYLPQGQRIGLNGHLRLKSKGEWFYFETPLNQIPLHVKAGCVLPMHVPAQTLNQARERGIGVLVVLK</sequence>
<evidence type="ECO:0000259" key="3">
    <source>
        <dbReference type="Pfam" id="PF01055"/>
    </source>
</evidence>
<keyword evidence="6" id="KW-1185">Reference proteome</keyword>
<dbReference type="Proteomes" id="UP000281553">
    <property type="component" value="Unassembled WGS sequence"/>
</dbReference>
<dbReference type="InterPro" id="IPR000322">
    <property type="entry name" value="Glyco_hydro_31_TIM"/>
</dbReference>
<dbReference type="GO" id="GO:0004558">
    <property type="term" value="F:alpha-1,4-glucosidase activity"/>
    <property type="evidence" value="ECO:0007669"/>
    <property type="project" value="TreeGrafter"/>
</dbReference>
<dbReference type="InterPro" id="IPR017853">
    <property type="entry name" value="GH"/>
</dbReference>
<dbReference type="EMBL" id="UYRU01047097">
    <property type="protein sequence ID" value="VDN09458.1"/>
    <property type="molecule type" value="Genomic_DNA"/>
</dbReference>
<dbReference type="Gene3D" id="3.20.20.80">
    <property type="entry name" value="Glycosidases"/>
    <property type="match status" value="1"/>
</dbReference>
<evidence type="ECO:0000256" key="1">
    <source>
        <dbReference type="ARBA" id="ARBA00007806"/>
    </source>
</evidence>
<protein>
    <recommendedName>
        <fullName evidence="7">Glycoside hydrolase family 31 N-terminal domain-containing protein</fullName>
    </recommendedName>
</protein>
<reference evidence="5 6" key="1">
    <citation type="submission" date="2018-11" db="EMBL/GenBank/DDBJ databases">
        <authorList>
            <consortium name="Pathogen Informatics"/>
        </authorList>
    </citation>
    <scope>NUCLEOTIDE SEQUENCE [LARGE SCALE GENOMIC DNA]</scope>
</reference>
<dbReference type="Pfam" id="PF21365">
    <property type="entry name" value="Glyco_hydro_31_3rd"/>
    <property type="match status" value="1"/>
</dbReference>
<accession>A0A3P7LHU5</accession>
<feature type="domain" description="Glycosyl hydrolase family 31 C-terminal" evidence="4">
    <location>
        <begin position="145"/>
        <end position="231"/>
    </location>
</feature>
<evidence type="ECO:0000313" key="6">
    <source>
        <dbReference type="Proteomes" id="UP000281553"/>
    </source>
</evidence>
<evidence type="ECO:0000259" key="4">
    <source>
        <dbReference type="Pfam" id="PF21365"/>
    </source>
</evidence>
<dbReference type="PANTHER" id="PTHR22762:SF131">
    <property type="entry name" value="GLYCOSIDE HYDROLASE FAMILY 31 N-TERMINAL DOMAIN-CONTAINING PROTEIN"/>
    <property type="match status" value="1"/>
</dbReference>
<keyword evidence="2" id="KW-0326">Glycosidase</keyword>
<dbReference type="AlphaFoldDB" id="A0A3P7LHU5"/>
<keyword evidence="2" id="KW-0378">Hydrolase</keyword>
<evidence type="ECO:0000256" key="2">
    <source>
        <dbReference type="RuleBase" id="RU361185"/>
    </source>
</evidence>